<accession>A0A4S3ZQ10</accession>
<evidence type="ECO:0000259" key="6">
    <source>
        <dbReference type="PROSITE" id="PS01124"/>
    </source>
</evidence>
<dbReference type="GO" id="GO:0003700">
    <property type="term" value="F:DNA-binding transcription factor activity"/>
    <property type="evidence" value="ECO:0007669"/>
    <property type="project" value="InterPro"/>
</dbReference>
<keyword evidence="5" id="KW-1133">Transmembrane helix</keyword>
<protein>
    <submittedName>
        <fullName evidence="7">Helix-turn-helix transcriptional regulator</fullName>
    </submittedName>
</protein>
<dbReference type="Pfam" id="PF12833">
    <property type="entry name" value="HTH_18"/>
    <property type="match status" value="1"/>
</dbReference>
<evidence type="ECO:0000256" key="1">
    <source>
        <dbReference type="ARBA" id="ARBA00023015"/>
    </source>
</evidence>
<dbReference type="SMART" id="SM00342">
    <property type="entry name" value="HTH_ARAC"/>
    <property type="match status" value="1"/>
</dbReference>
<comment type="caution">
    <text evidence="7">The sequence shown here is derived from an EMBL/GenBank/DDBJ whole genome shotgun (WGS) entry which is preliminary data.</text>
</comment>
<feature type="transmembrane region" description="Helical" evidence="5">
    <location>
        <begin position="186"/>
        <end position="206"/>
    </location>
</feature>
<evidence type="ECO:0000313" key="7">
    <source>
        <dbReference type="EMBL" id="THF47611.1"/>
    </source>
</evidence>
<organism evidence="7 8">
    <name type="scientific">Allorhizobium terrae</name>
    <dbReference type="NCBI Taxonomy" id="1848972"/>
    <lineage>
        <taxon>Bacteria</taxon>
        <taxon>Pseudomonadati</taxon>
        <taxon>Pseudomonadota</taxon>
        <taxon>Alphaproteobacteria</taxon>
        <taxon>Hyphomicrobiales</taxon>
        <taxon>Rhizobiaceae</taxon>
        <taxon>Rhizobium/Agrobacterium group</taxon>
        <taxon>Allorhizobium</taxon>
    </lineage>
</organism>
<dbReference type="PROSITE" id="PS01124">
    <property type="entry name" value="HTH_ARAC_FAMILY_2"/>
    <property type="match status" value="1"/>
</dbReference>
<dbReference type="Proteomes" id="UP000310754">
    <property type="component" value="Unassembled WGS sequence"/>
</dbReference>
<dbReference type="AlphaFoldDB" id="A0A4S3ZQ10"/>
<evidence type="ECO:0000256" key="3">
    <source>
        <dbReference type="ARBA" id="ARBA00023163"/>
    </source>
</evidence>
<reference evidence="7 8" key="1">
    <citation type="submission" date="2019-04" db="EMBL/GenBank/DDBJ databases">
        <title>Rhizobium terrae sp. nov., isolated from a paddy soil.</title>
        <authorList>
            <person name="Lin S.-Y."/>
            <person name="Hameed A."/>
            <person name="Huang H.-I."/>
            <person name="Young C.-C."/>
        </authorList>
    </citation>
    <scope>NUCLEOTIDE SEQUENCE [LARGE SCALE GENOMIC DNA]</scope>
    <source>
        <strain evidence="7 8">CC-HIH110</strain>
    </source>
</reference>
<evidence type="ECO:0000313" key="8">
    <source>
        <dbReference type="Proteomes" id="UP000310754"/>
    </source>
</evidence>
<keyword evidence="1" id="KW-0805">Transcription regulation</keyword>
<sequence length="366" mass="39725">MIFVPVSFVVALFLSSFFIRMARDDAGGRAAARPFMVLLAVMTVQSVVVGLRWGYGMVGLMPLMSVLAASIPPLSFLAFRSLTQQAAGYSVRDWPHALPVLLLLVLNVLWGAPIDAALILIFMGYGVALFWLARHGPDGLSASRLDGALRSYRSLQLMAASLIASSLSDIFISLDFSLGDGRHVPMVVSAFMTVILMLLGFAATLAEAGSARDNDDDGKNSGAGEKAAKPDSDTAGERSATEDDARIAQALDALMRDKELYKDVELNLSKLARRLGLPVRSVSNAVNRVHGISVSQYVNNYRVSAACRLLADTDQQITTIVFESGFMTKSNFNREFLRVTGQSPSAWRQHHTSSNQYSASQDRQQV</sequence>
<evidence type="ECO:0000256" key="2">
    <source>
        <dbReference type="ARBA" id="ARBA00023125"/>
    </source>
</evidence>
<keyword evidence="5" id="KW-0472">Membrane</keyword>
<proteinExistence type="predicted"/>
<feature type="compositionally biased region" description="Basic and acidic residues" evidence="4">
    <location>
        <begin position="226"/>
        <end position="242"/>
    </location>
</feature>
<keyword evidence="5" id="KW-0812">Transmembrane</keyword>
<name>A0A4S3ZQ10_9HYPH</name>
<dbReference type="EMBL" id="SSOA01000012">
    <property type="protein sequence ID" value="THF47611.1"/>
    <property type="molecule type" value="Genomic_DNA"/>
</dbReference>
<feature type="transmembrane region" description="Helical" evidence="5">
    <location>
        <begin position="35"/>
        <end position="55"/>
    </location>
</feature>
<feature type="transmembrane region" description="Helical" evidence="5">
    <location>
        <begin position="61"/>
        <end position="82"/>
    </location>
</feature>
<evidence type="ECO:0000256" key="4">
    <source>
        <dbReference type="SAM" id="MobiDB-lite"/>
    </source>
</evidence>
<dbReference type="InterPro" id="IPR018060">
    <property type="entry name" value="HTH_AraC"/>
</dbReference>
<keyword evidence="3" id="KW-0804">Transcription</keyword>
<dbReference type="InterPro" id="IPR009057">
    <property type="entry name" value="Homeodomain-like_sf"/>
</dbReference>
<dbReference type="GO" id="GO:0043565">
    <property type="term" value="F:sequence-specific DNA binding"/>
    <property type="evidence" value="ECO:0007669"/>
    <property type="project" value="InterPro"/>
</dbReference>
<gene>
    <name evidence="7" type="ORF">E6C51_17810</name>
</gene>
<feature type="compositionally biased region" description="Basic and acidic residues" evidence="4">
    <location>
        <begin position="210"/>
        <end position="219"/>
    </location>
</feature>
<evidence type="ECO:0000256" key="5">
    <source>
        <dbReference type="SAM" id="Phobius"/>
    </source>
</evidence>
<dbReference type="SUPFAM" id="SSF46689">
    <property type="entry name" value="Homeodomain-like"/>
    <property type="match status" value="1"/>
</dbReference>
<dbReference type="Gene3D" id="1.10.10.60">
    <property type="entry name" value="Homeodomain-like"/>
    <property type="match status" value="1"/>
</dbReference>
<feature type="region of interest" description="Disordered" evidence="4">
    <location>
        <begin position="210"/>
        <end position="242"/>
    </location>
</feature>
<dbReference type="PANTHER" id="PTHR43280:SF29">
    <property type="entry name" value="ARAC-FAMILY TRANSCRIPTIONAL REGULATOR"/>
    <property type="match status" value="1"/>
</dbReference>
<feature type="region of interest" description="Disordered" evidence="4">
    <location>
        <begin position="343"/>
        <end position="366"/>
    </location>
</feature>
<keyword evidence="2" id="KW-0238">DNA-binding</keyword>
<keyword evidence="8" id="KW-1185">Reference proteome</keyword>
<feature type="domain" description="HTH araC/xylS-type" evidence="6">
    <location>
        <begin position="245"/>
        <end position="350"/>
    </location>
</feature>
<dbReference type="PANTHER" id="PTHR43280">
    <property type="entry name" value="ARAC-FAMILY TRANSCRIPTIONAL REGULATOR"/>
    <property type="match status" value="1"/>
</dbReference>
<feature type="transmembrane region" description="Helical" evidence="5">
    <location>
        <begin position="6"/>
        <end position="23"/>
    </location>
</feature>